<proteinExistence type="predicted"/>
<evidence type="ECO:0000313" key="2">
    <source>
        <dbReference type="EMBL" id="OBK91493.1"/>
    </source>
</evidence>
<evidence type="ECO:0000256" key="1">
    <source>
        <dbReference type="SAM" id="MobiDB-lite"/>
    </source>
</evidence>
<dbReference type="Proteomes" id="UP000093759">
    <property type="component" value="Unassembled WGS sequence"/>
</dbReference>
<protein>
    <submittedName>
        <fullName evidence="2">Uncharacterized protein</fullName>
    </submittedName>
</protein>
<name>A0A1A3U9A0_MYCSD</name>
<sequence>MTTKVFEEAGRIVVTNRGGEIDLEPADAALVAIEMLRLVLEVSPETLSGPATSTSSRLEEVAAK</sequence>
<feature type="region of interest" description="Disordered" evidence="1">
    <location>
        <begin position="44"/>
        <end position="64"/>
    </location>
</feature>
<dbReference type="EMBL" id="LZMF01000004">
    <property type="protein sequence ID" value="OBK91493.1"/>
    <property type="molecule type" value="Genomic_DNA"/>
</dbReference>
<evidence type="ECO:0000313" key="3">
    <source>
        <dbReference type="Proteomes" id="UP000093759"/>
    </source>
</evidence>
<feature type="compositionally biased region" description="Polar residues" evidence="1">
    <location>
        <begin position="45"/>
        <end position="56"/>
    </location>
</feature>
<reference evidence="3" key="1">
    <citation type="submission" date="2016-06" db="EMBL/GenBank/DDBJ databases">
        <authorList>
            <person name="Sutton G."/>
            <person name="Brinkac L."/>
            <person name="Sanka R."/>
            <person name="Adams M."/>
            <person name="Lau E."/>
            <person name="Garcia-Basteiro A."/>
            <person name="Lopez-Varela E."/>
            <person name="Palencia S."/>
        </authorList>
    </citation>
    <scope>NUCLEOTIDE SEQUENCE [LARGE SCALE GENOMIC DNA]</scope>
    <source>
        <strain evidence="3">1274684.2</strain>
    </source>
</reference>
<dbReference type="AlphaFoldDB" id="A0A1A3U9A0"/>
<accession>A0A1A3U9A0</accession>
<gene>
    <name evidence="2" type="ORF">A5648_14115</name>
</gene>
<organism evidence="2 3">
    <name type="scientific">Mycolicibacter sinensis (strain JDM601)</name>
    <name type="common">Mycobacterium sinense</name>
    <dbReference type="NCBI Taxonomy" id="875328"/>
    <lineage>
        <taxon>Bacteria</taxon>
        <taxon>Bacillati</taxon>
        <taxon>Actinomycetota</taxon>
        <taxon>Actinomycetes</taxon>
        <taxon>Mycobacteriales</taxon>
        <taxon>Mycobacteriaceae</taxon>
        <taxon>Mycolicibacter</taxon>
    </lineage>
</organism>
<comment type="caution">
    <text evidence="2">The sequence shown here is derived from an EMBL/GenBank/DDBJ whole genome shotgun (WGS) entry which is preliminary data.</text>
</comment>
<dbReference type="RefSeq" id="WP_065022653.1">
    <property type="nucleotide sequence ID" value="NZ_LZMF01000004.1"/>
</dbReference>